<evidence type="ECO:0000256" key="7">
    <source>
        <dbReference type="ARBA" id="ARBA00023326"/>
    </source>
</evidence>
<evidence type="ECO:0000256" key="3">
    <source>
        <dbReference type="ARBA" id="ARBA00022801"/>
    </source>
</evidence>
<feature type="active site" evidence="8">
    <location>
        <position position="549"/>
    </location>
</feature>
<evidence type="ECO:0000256" key="10">
    <source>
        <dbReference type="RuleBase" id="RU361166"/>
    </source>
</evidence>
<dbReference type="Gene3D" id="1.50.10.10">
    <property type="match status" value="1"/>
</dbReference>
<feature type="active site" evidence="9">
    <location>
        <position position="609"/>
    </location>
</feature>
<proteinExistence type="inferred from homology"/>
<feature type="region of interest" description="Disordered" evidence="11">
    <location>
        <begin position="91"/>
        <end position="111"/>
    </location>
</feature>
<keyword evidence="4 10" id="KW-0136">Cellulose degradation</keyword>
<dbReference type="InterPro" id="IPR012341">
    <property type="entry name" value="6hp_glycosidase-like_sf"/>
</dbReference>
<keyword evidence="3 8" id="KW-0378">Hydrolase</keyword>
<dbReference type="GO" id="GO:0030245">
    <property type="term" value="P:cellulose catabolic process"/>
    <property type="evidence" value="ECO:0007669"/>
    <property type="project" value="UniProtKB-KW"/>
</dbReference>
<evidence type="ECO:0000256" key="5">
    <source>
        <dbReference type="ARBA" id="ARBA00023277"/>
    </source>
</evidence>
<dbReference type="InterPro" id="IPR018221">
    <property type="entry name" value="Glyco_hydro_9_His_AS"/>
</dbReference>
<evidence type="ECO:0000256" key="1">
    <source>
        <dbReference type="ARBA" id="ARBA00000966"/>
    </source>
</evidence>
<dbReference type="AlphaFoldDB" id="A0A6A3BM37"/>
<keyword evidence="5 8" id="KW-0119">Carbohydrate metabolism</keyword>
<organism evidence="13 14">
    <name type="scientific">Hibiscus syriacus</name>
    <name type="common">Rose of Sharon</name>
    <dbReference type="NCBI Taxonomy" id="106335"/>
    <lineage>
        <taxon>Eukaryota</taxon>
        <taxon>Viridiplantae</taxon>
        <taxon>Streptophyta</taxon>
        <taxon>Embryophyta</taxon>
        <taxon>Tracheophyta</taxon>
        <taxon>Spermatophyta</taxon>
        <taxon>Magnoliopsida</taxon>
        <taxon>eudicotyledons</taxon>
        <taxon>Gunneridae</taxon>
        <taxon>Pentapetalae</taxon>
        <taxon>rosids</taxon>
        <taxon>malvids</taxon>
        <taxon>Malvales</taxon>
        <taxon>Malvaceae</taxon>
        <taxon>Malvoideae</taxon>
        <taxon>Hibiscus</taxon>
    </lineage>
</organism>
<evidence type="ECO:0000256" key="11">
    <source>
        <dbReference type="SAM" id="MobiDB-lite"/>
    </source>
</evidence>
<comment type="similarity">
    <text evidence="2 8 10">Belongs to the glycosyl hydrolase 9 (cellulase E) family.</text>
</comment>
<evidence type="ECO:0000313" key="13">
    <source>
        <dbReference type="EMBL" id="KAE8716468.1"/>
    </source>
</evidence>
<name>A0A6A3BM37_HIBSY</name>
<keyword evidence="14" id="KW-1185">Reference proteome</keyword>
<evidence type="ECO:0000256" key="4">
    <source>
        <dbReference type="ARBA" id="ARBA00023001"/>
    </source>
</evidence>
<protein>
    <recommendedName>
        <fullName evidence="10">Endoglucanase</fullName>
        <ecNumber evidence="10">3.2.1.4</ecNumber>
    </recommendedName>
</protein>
<dbReference type="Pfam" id="PF00759">
    <property type="entry name" value="Glyco_hydro_9"/>
    <property type="match status" value="1"/>
</dbReference>
<dbReference type="EMBL" id="VEPZ02000843">
    <property type="protein sequence ID" value="KAE8716468.1"/>
    <property type="molecule type" value="Genomic_DNA"/>
</dbReference>
<dbReference type="InterPro" id="IPR008928">
    <property type="entry name" value="6-hairpin_glycosidase_sf"/>
</dbReference>
<gene>
    <name evidence="13" type="ORF">F3Y22_tig00110114pilonHSYRG00069</name>
</gene>
<dbReference type="EC" id="3.2.1.4" evidence="10"/>
<comment type="catalytic activity">
    <reaction evidence="1 10">
        <text>Endohydrolysis of (1-&gt;4)-beta-D-glucosidic linkages in cellulose, lichenin and cereal beta-D-glucans.</text>
        <dbReference type="EC" id="3.2.1.4"/>
    </reaction>
</comment>
<dbReference type="SUPFAM" id="SSF48208">
    <property type="entry name" value="Six-hairpin glycosidases"/>
    <property type="match status" value="1"/>
</dbReference>
<evidence type="ECO:0000256" key="8">
    <source>
        <dbReference type="PROSITE-ProRule" id="PRU10059"/>
    </source>
</evidence>
<dbReference type="PROSITE" id="PS00698">
    <property type="entry name" value="GH9_3"/>
    <property type="match status" value="1"/>
</dbReference>
<keyword evidence="7 8" id="KW-0624">Polysaccharide degradation</keyword>
<dbReference type="GO" id="GO:0008810">
    <property type="term" value="F:cellulase activity"/>
    <property type="evidence" value="ECO:0007669"/>
    <property type="project" value="UniProtKB-EC"/>
</dbReference>
<feature type="domain" description="Glycoside hydrolase family 9" evidence="12">
    <location>
        <begin position="205"/>
        <end position="622"/>
    </location>
</feature>
<evidence type="ECO:0000259" key="12">
    <source>
        <dbReference type="Pfam" id="PF00759"/>
    </source>
</evidence>
<accession>A0A6A3BM37</accession>
<sequence>MTKWLQQGKCCSKEHRANHMAAKTRLKEDEGQKVNYRDRSNSEIRESLDVKASANVCQLRSILKRKDIGTGSKPQKRVRFDCAYKDDLEEQFEESEDSDDVSLPAEHARPLPDYLRNPSRYTCYSFCSSSEVGEESNAQTWEDVLKLDTSSKSTESLSEHDDAPHDLPKSVELNNGKRSIMSLIRRLSVLVAAAMAIQSVASHNYDDALTKSILFYEGQRSGKLPSTQRITWRKDSALRDGLELGVDLVGGYYDAGDNVKFTFPMAFSMTMLAWSVLEFGQSMGSDLQHSMEAIQWGIDYLLKATSIPGFVFAQVGDPYGDHNCWERPEDMDTPRTPYAVSKQFPGSEVSAEIAAALAASSMVFRPINRGYSARLLKRARMVFEFADKYRGSYNDSLGPWVCPFYCDFSGYQDELVWGAAWLLRATKAPYYWNYVLANIRNLDKSSSFSEFGWDTKHAGINLIKSQTPYVPEPFITNADKFVCSVLPESPTVSVSYSPDDRAIHCSNVIAKPARLIQVARSQVDYILGSNPLNMSYMVGYGKKFPKKIHHRGSSLPSVIQHSQRIDCVGGSTYFSSSNPNPNLLTGAIVGGPDIKDYYADLRADFTHSEPTTYINAPLVGLLAYFKSH</sequence>
<dbReference type="PANTHER" id="PTHR22298">
    <property type="entry name" value="ENDO-1,4-BETA-GLUCANASE"/>
    <property type="match status" value="1"/>
</dbReference>
<dbReference type="PROSITE" id="PS00592">
    <property type="entry name" value="GH9_2"/>
    <property type="match status" value="1"/>
</dbReference>
<evidence type="ECO:0000256" key="6">
    <source>
        <dbReference type="ARBA" id="ARBA00023295"/>
    </source>
</evidence>
<dbReference type="InterPro" id="IPR001701">
    <property type="entry name" value="Glyco_hydro_9"/>
</dbReference>
<keyword evidence="6 8" id="KW-0326">Glycosidase</keyword>
<evidence type="ECO:0000256" key="9">
    <source>
        <dbReference type="PROSITE-ProRule" id="PRU10060"/>
    </source>
</evidence>
<reference evidence="13" key="1">
    <citation type="submission" date="2019-09" db="EMBL/GenBank/DDBJ databases">
        <title>Draft genome information of white flower Hibiscus syriacus.</title>
        <authorList>
            <person name="Kim Y.-M."/>
        </authorList>
    </citation>
    <scope>NUCLEOTIDE SEQUENCE [LARGE SCALE GENOMIC DNA]</scope>
    <source>
        <strain evidence="13">YM2019G1</strain>
    </source>
</reference>
<feature type="compositionally biased region" description="Acidic residues" evidence="11">
    <location>
        <begin position="91"/>
        <end position="100"/>
    </location>
</feature>
<evidence type="ECO:0000256" key="2">
    <source>
        <dbReference type="ARBA" id="ARBA00007072"/>
    </source>
</evidence>
<comment type="caution">
    <text evidence="13">The sequence shown here is derived from an EMBL/GenBank/DDBJ whole genome shotgun (WGS) entry which is preliminary data.</text>
</comment>
<feature type="active site" evidence="9">
    <location>
        <position position="600"/>
    </location>
</feature>
<dbReference type="InterPro" id="IPR033126">
    <property type="entry name" value="Glyco_hydro_9_Asp/Glu_AS"/>
</dbReference>
<evidence type="ECO:0000313" key="14">
    <source>
        <dbReference type="Proteomes" id="UP000436088"/>
    </source>
</evidence>
<dbReference type="Proteomes" id="UP000436088">
    <property type="component" value="Unassembled WGS sequence"/>
</dbReference>